<dbReference type="AlphaFoldDB" id="A0A382E7W9"/>
<dbReference type="EMBL" id="UINC01042864">
    <property type="protein sequence ID" value="SVB46073.1"/>
    <property type="molecule type" value="Genomic_DNA"/>
</dbReference>
<evidence type="ECO:0000313" key="1">
    <source>
        <dbReference type="EMBL" id="SVB46073.1"/>
    </source>
</evidence>
<proteinExistence type="predicted"/>
<sequence length="52" mass="6117">MLKIEILHCNGHKRSCDNLSRTPIFKEIKLNYKKKPIPFFQNVMTDGQANKQ</sequence>
<organism evidence="1">
    <name type="scientific">marine metagenome</name>
    <dbReference type="NCBI Taxonomy" id="408172"/>
    <lineage>
        <taxon>unclassified sequences</taxon>
        <taxon>metagenomes</taxon>
        <taxon>ecological metagenomes</taxon>
    </lineage>
</organism>
<reference evidence="1" key="1">
    <citation type="submission" date="2018-05" db="EMBL/GenBank/DDBJ databases">
        <authorList>
            <person name="Lanie J.A."/>
            <person name="Ng W.-L."/>
            <person name="Kazmierczak K.M."/>
            <person name="Andrzejewski T.M."/>
            <person name="Davidsen T.M."/>
            <person name="Wayne K.J."/>
            <person name="Tettelin H."/>
            <person name="Glass J.I."/>
            <person name="Rusch D."/>
            <person name="Podicherti R."/>
            <person name="Tsui H.-C.T."/>
            <person name="Winkler M.E."/>
        </authorList>
    </citation>
    <scope>NUCLEOTIDE SEQUENCE</scope>
</reference>
<name>A0A382E7W9_9ZZZZ</name>
<accession>A0A382E7W9</accession>
<gene>
    <name evidence="1" type="ORF">METZ01_LOCUS198927</name>
</gene>
<protein>
    <submittedName>
        <fullName evidence="1">Uncharacterized protein</fullName>
    </submittedName>
</protein>